<evidence type="ECO:0000313" key="11">
    <source>
        <dbReference type="Proteomes" id="UP001190926"/>
    </source>
</evidence>
<dbReference type="SUPFAM" id="SSF57667">
    <property type="entry name" value="beta-beta-alpha zinc fingers"/>
    <property type="match status" value="2"/>
</dbReference>
<protein>
    <recommendedName>
        <fullName evidence="9">C2H2-type domain-containing protein</fullName>
    </recommendedName>
</protein>
<proteinExistence type="predicted"/>
<feature type="domain" description="C2H2-type" evidence="9">
    <location>
        <begin position="79"/>
        <end position="101"/>
    </location>
</feature>
<evidence type="ECO:0000256" key="7">
    <source>
        <dbReference type="PROSITE-ProRule" id="PRU00042"/>
    </source>
</evidence>
<dbReference type="PANTHER" id="PTHR45988">
    <property type="entry name" value="C2H2 TYPE ZINC FINGER TRANSCRIPTION FACTOR FAMILY-RELATED"/>
    <property type="match status" value="1"/>
</dbReference>
<comment type="caution">
    <text evidence="10">The sequence shown here is derived from an EMBL/GenBank/DDBJ whole genome shotgun (WGS) entry which is preliminary data.</text>
</comment>
<dbReference type="GO" id="GO:0000976">
    <property type="term" value="F:transcription cis-regulatory region binding"/>
    <property type="evidence" value="ECO:0007669"/>
    <property type="project" value="TreeGrafter"/>
</dbReference>
<evidence type="ECO:0000313" key="10">
    <source>
        <dbReference type="EMBL" id="KAH6836991.1"/>
    </source>
</evidence>
<accession>A0AAD4JP34</accession>
<dbReference type="InterPro" id="IPR036236">
    <property type="entry name" value="Znf_C2H2_sf"/>
</dbReference>
<feature type="region of interest" description="Disordered" evidence="8">
    <location>
        <begin position="95"/>
        <end position="122"/>
    </location>
</feature>
<sequence>MDNMTFRMNLPNDTNMDVVRFECPTCGKIFSNGQGLGGHKRVHMEKRRNKRDHQTMAAEAEAEAPPAPADQEMGEKTPFSCPVCQQCFRSEKSLHGHMRKHPNRGWRGMKPPTPAADDEEEEEEEVMAPIIAAVANELLALPNSQPPTAVQDSVLSQDSARGESSRSIPNKAHKLYVCDPCAKAFKTYHAMGGHKSQHGPPGGDKPVYMEQPEGSGMVDGGVVGEEEEEENGKGSKLVFDIDLNELPPSDDDDETSS</sequence>
<feature type="region of interest" description="Disordered" evidence="8">
    <location>
        <begin position="143"/>
        <end position="168"/>
    </location>
</feature>
<evidence type="ECO:0000256" key="8">
    <source>
        <dbReference type="SAM" id="MobiDB-lite"/>
    </source>
</evidence>
<feature type="domain" description="C2H2-type" evidence="9">
    <location>
        <begin position="176"/>
        <end position="206"/>
    </location>
</feature>
<evidence type="ECO:0000256" key="4">
    <source>
        <dbReference type="ARBA" id="ARBA00022833"/>
    </source>
</evidence>
<reference evidence="10 11" key="1">
    <citation type="journal article" date="2021" name="Nat. Commun.">
        <title>Incipient diploidization of the medicinal plant Perilla within 10,000 years.</title>
        <authorList>
            <person name="Zhang Y."/>
            <person name="Shen Q."/>
            <person name="Leng L."/>
            <person name="Zhang D."/>
            <person name="Chen S."/>
            <person name="Shi Y."/>
            <person name="Ning Z."/>
            <person name="Chen S."/>
        </authorList>
    </citation>
    <scope>NUCLEOTIDE SEQUENCE [LARGE SCALE GENOMIC DNA]</scope>
    <source>
        <strain evidence="11">cv. PC099</strain>
    </source>
</reference>
<feature type="compositionally biased region" description="Acidic residues" evidence="8">
    <location>
        <begin position="248"/>
        <end position="257"/>
    </location>
</feature>
<dbReference type="PROSITE" id="PS50157">
    <property type="entry name" value="ZINC_FINGER_C2H2_2"/>
    <property type="match status" value="3"/>
</dbReference>
<feature type="region of interest" description="Disordered" evidence="8">
    <location>
        <begin position="35"/>
        <end position="76"/>
    </location>
</feature>
<feature type="compositionally biased region" description="Basic residues" evidence="8">
    <location>
        <begin position="95"/>
        <end position="104"/>
    </location>
</feature>
<keyword evidence="4" id="KW-0862">Zinc</keyword>
<keyword evidence="11" id="KW-1185">Reference proteome</keyword>
<gene>
    <name evidence="10" type="ORF">C2S53_014234</name>
</gene>
<dbReference type="EMBL" id="SDAM02000019">
    <property type="protein sequence ID" value="KAH6836991.1"/>
    <property type="molecule type" value="Genomic_DNA"/>
</dbReference>
<keyword evidence="1" id="KW-0479">Metal-binding</keyword>
<dbReference type="Proteomes" id="UP001190926">
    <property type="component" value="Unassembled WGS sequence"/>
</dbReference>
<feature type="compositionally biased region" description="Basic residues" evidence="8">
    <location>
        <begin position="38"/>
        <end position="51"/>
    </location>
</feature>
<keyword evidence="6" id="KW-0804">Transcription</keyword>
<organism evidence="10 11">
    <name type="scientific">Perilla frutescens var. hirtella</name>
    <name type="common">Perilla citriodora</name>
    <name type="synonym">Perilla setoyensis</name>
    <dbReference type="NCBI Taxonomy" id="608512"/>
    <lineage>
        <taxon>Eukaryota</taxon>
        <taxon>Viridiplantae</taxon>
        <taxon>Streptophyta</taxon>
        <taxon>Embryophyta</taxon>
        <taxon>Tracheophyta</taxon>
        <taxon>Spermatophyta</taxon>
        <taxon>Magnoliopsida</taxon>
        <taxon>eudicotyledons</taxon>
        <taxon>Gunneridae</taxon>
        <taxon>Pentapetalae</taxon>
        <taxon>asterids</taxon>
        <taxon>lamiids</taxon>
        <taxon>Lamiales</taxon>
        <taxon>Lamiaceae</taxon>
        <taxon>Nepetoideae</taxon>
        <taxon>Elsholtzieae</taxon>
        <taxon>Perilla</taxon>
    </lineage>
</organism>
<evidence type="ECO:0000256" key="5">
    <source>
        <dbReference type="ARBA" id="ARBA00023015"/>
    </source>
</evidence>
<evidence type="ECO:0000259" key="9">
    <source>
        <dbReference type="PROSITE" id="PS50157"/>
    </source>
</evidence>
<dbReference type="GO" id="GO:0005634">
    <property type="term" value="C:nucleus"/>
    <property type="evidence" value="ECO:0007669"/>
    <property type="project" value="TreeGrafter"/>
</dbReference>
<keyword evidence="2" id="KW-0677">Repeat</keyword>
<feature type="compositionally biased region" description="Polar residues" evidence="8">
    <location>
        <begin position="143"/>
        <end position="159"/>
    </location>
</feature>
<evidence type="ECO:0000256" key="6">
    <source>
        <dbReference type="ARBA" id="ARBA00023163"/>
    </source>
</evidence>
<dbReference type="SMART" id="SM00355">
    <property type="entry name" value="ZnF_C2H2"/>
    <property type="match status" value="3"/>
</dbReference>
<dbReference type="PROSITE" id="PS00028">
    <property type="entry name" value="ZINC_FINGER_C2H2_1"/>
    <property type="match status" value="3"/>
</dbReference>
<evidence type="ECO:0000256" key="2">
    <source>
        <dbReference type="ARBA" id="ARBA00022737"/>
    </source>
</evidence>
<dbReference type="GO" id="GO:0003700">
    <property type="term" value="F:DNA-binding transcription factor activity"/>
    <property type="evidence" value="ECO:0007669"/>
    <property type="project" value="InterPro"/>
</dbReference>
<feature type="domain" description="C2H2-type" evidence="9">
    <location>
        <begin position="21"/>
        <end position="48"/>
    </location>
</feature>
<dbReference type="GO" id="GO:0008270">
    <property type="term" value="F:zinc ion binding"/>
    <property type="evidence" value="ECO:0007669"/>
    <property type="project" value="UniProtKB-KW"/>
</dbReference>
<feature type="region of interest" description="Disordered" evidence="8">
    <location>
        <begin position="191"/>
        <end position="257"/>
    </location>
</feature>
<dbReference type="Pfam" id="PF13894">
    <property type="entry name" value="zf-C2H2_4"/>
    <property type="match status" value="1"/>
</dbReference>
<dbReference type="Gene3D" id="3.30.160.60">
    <property type="entry name" value="Classic Zinc Finger"/>
    <property type="match status" value="2"/>
</dbReference>
<dbReference type="PANTHER" id="PTHR45988:SF18">
    <property type="entry name" value="C2H2-TYPE ZINC FINGER FAMILY PROTEIN"/>
    <property type="match status" value="1"/>
</dbReference>
<evidence type="ECO:0000256" key="3">
    <source>
        <dbReference type="ARBA" id="ARBA00022771"/>
    </source>
</evidence>
<dbReference type="Pfam" id="PF13912">
    <property type="entry name" value="zf-C2H2_6"/>
    <property type="match status" value="2"/>
</dbReference>
<dbReference type="InterPro" id="IPR013087">
    <property type="entry name" value="Znf_C2H2_type"/>
</dbReference>
<evidence type="ECO:0000256" key="1">
    <source>
        <dbReference type="ARBA" id="ARBA00022723"/>
    </source>
</evidence>
<keyword evidence="3 7" id="KW-0863">Zinc-finger</keyword>
<name>A0AAD4JP34_PERFH</name>
<dbReference type="AlphaFoldDB" id="A0AAD4JP34"/>
<dbReference type="InterPro" id="IPR044653">
    <property type="entry name" value="AZF1/2/3-like"/>
</dbReference>
<keyword evidence="5" id="KW-0805">Transcription regulation</keyword>